<dbReference type="NCBIfam" id="TIGR02191">
    <property type="entry name" value="RNaseIII"/>
    <property type="match status" value="1"/>
</dbReference>
<comment type="function">
    <text evidence="9">Digests double-stranded RNA. Involved in the processing of primary rRNA transcript to yield the immediate precursors to the large and small rRNAs (23S and 16S). Processes some mRNAs, and tRNAs when they are encoded in the rRNA operon. Processes pre-crRNA and tracrRNA of type II CRISPR loci if present in the organism.</text>
</comment>
<keyword evidence="9" id="KW-0460">Magnesium</keyword>
<comment type="caution">
    <text evidence="12">The sequence shown here is derived from an EMBL/GenBank/DDBJ whole genome shotgun (WGS) entry which is preliminary data.</text>
</comment>
<dbReference type="GO" id="GO:0010468">
    <property type="term" value="P:regulation of gene expression"/>
    <property type="evidence" value="ECO:0007669"/>
    <property type="project" value="TreeGrafter"/>
</dbReference>
<evidence type="ECO:0000256" key="5">
    <source>
        <dbReference type="ARBA" id="ARBA00022722"/>
    </source>
</evidence>
<comment type="cofactor">
    <cofactor evidence="9">
        <name>Mg(2+)</name>
        <dbReference type="ChEBI" id="CHEBI:18420"/>
    </cofactor>
</comment>
<comment type="subunit">
    <text evidence="9">Homodimer.</text>
</comment>
<dbReference type="PROSITE" id="PS00517">
    <property type="entry name" value="RNASE_3_1"/>
    <property type="match status" value="1"/>
</dbReference>
<sequence>MNGAKRIDLGALLERWGTSIDGELLVLALTHRSFANTVGGPHNERLEFLGDSVLSLVAADYFYREQPGLAEGQISRLHHATVSEPTLAALARRLDLGDYLLLDQAADGYGARAQDSVLADAVEALIGATYLCHGYDATARVVRSLLDEVFADAPRLAFLQDPKTPLQEWAVKHGYSHPVYASQHTGPDHARVFAATVSLDGKVYGRGSGTSRKAAEVQAAAEACARLGVDGK</sequence>
<dbReference type="SMART" id="SM00358">
    <property type="entry name" value="DSRM"/>
    <property type="match status" value="1"/>
</dbReference>
<comment type="similarity">
    <text evidence="2">Belongs to the ribonuclease III family.</text>
</comment>
<dbReference type="GO" id="GO:0004525">
    <property type="term" value="F:ribonuclease III activity"/>
    <property type="evidence" value="ECO:0007669"/>
    <property type="project" value="UniProtKB-UniRule"/>
</dbReference>
<dbReference type="InterPro" id="IPR014720">
    <property type="entry name" value="dsRBD_dom"/>
</dbReference>
<dbReference type="GO" id="GO:0006364">
    <property type="term" value="P:rRNA processing"/>
    <property type="evidence" value="ECO:0007669"/>
    <property type="project" value="UniProtKB-UniRule"/>
</dbReference>
<evidence type="ECO:0000256" key="7">
    <source>
        <dbReference type="ARBA" id="ARBA00022801"/>
    </source>
</evidence>
<dbReference type="InterPro" id="IPR011907">
    <property type="entry name" value="RNase_III"/>
</dbReference>
<dbReference type="GO" id="GO:0003725">
    <property type="term" value="F:double-stranded RNA binding"/>
    <property type="evidence" value="ECO:0007669"/>
    <property type="project" value="TreeGrafter"/>
</dbReference>
<feature type="binding site" evidence="9">
    <location>
        <position position="47"/>
    </location>
    <ligand>
        <name>Mg(2+)</name>
        <dbReference type="ChEBI" id="CHEBI:18420"/>
    </ligand>
</feature>
<evidence type="ECO:0000313" key="12">
    <source>
        <dbReference type="EMBL" id="OKL51497.1"/>
    </source>
</evidence>
<dbReference type="FunFam" id="1.10.1520.10:FF:000001">
    <property type="entry name" value="Ribonuclease 3"/>
    <property type="match status" value="1"/>
</dbReference>
<keyword evidence="13" id="KW-1185">Reference proteome</keyword>
<evidence type="ECO:0000313" key="13">
    <source>
        <dbReference type="Proteomes" id="UP000185612"/>
    </source>
</evidence>
<dbReference type="CDD" id="cd10845">
    <property type="entry name" value="DSRM_RNAse_III_family"/>
    <property type="match status" value="1"/>
</dbReference>
<dbReference type="AlphaFoldDB" id="A0A1Q5PVA4"/>
<dbReference type="PROSITE" id="PS50137">
    <property type="entry name" value="DS_RBD"/>
    <property type="match status" value="1"/>
</dbReference>
<keyword evidence="3 9" id="KW-0698">rRNA processing</keyword>
<evidence type="ECO:0000256" key="2">
    <source>
        <dbReference type="ARBA" id="ARBA00010183"/>
    </source>
</evidence>
<dbReference type="STRING" id="52770.BSZ40_06515"/>
<evidence type="ECO:0000256" key="8">
    <source>
        <dbReference type="ARBA" id="ARBA00022884"/>
    </source>
</evidence>
<feature type="active site" evidence="9">
    <location>
        <position position="123"/>
    </location>
</feature>
<proteinExistence type="inferred from homology"/>
<dbReference type="OrthoDB" id="9805026at2"/>
<dbReference type="FunCoup" id="A0A1Q5PVA4">
    <property type="interactions" value="42"/>
</dbReference>
<dbReference type="InParanoid" id="A0A1Q5PVA4"/>
<evidence type="ECO:0000256" key="3">
    <source>
        <dbReference type="ARBA" id="ARBA00022552"/>
    </source>
</evidence>
<evidence type="ECO:0000259" key="10">
    <source>
        <dbReference type="PROSITE" id="PS50137"/>
    </source>
</evidence>
<dbReference type="Proteomes" id="UP000185612">
    <property type="component" value="Unassembled WGS sequence"/>
</dbReference>
<dbReference type="HAMAP" id="MF_00104">
    <property type="entry name" value="RNase_III"/>
    <property type="match status" value="1"/>
</dbReference>
<protein>
    <recommendedName>
        <fullName evidence="9">Ribonuclease 3</fullName>
        <ecNumber evidence="9">3.1.26.3</ecNumber>
    </recommendedName>
    <alternativeName>
        <fullName evidence="9">Ribonuclease III</fullName>
        <shortName evidence="9">RNase III</shortName>
    </alternativeName>
</protein>
<keyword evidence="5 9" id="KW-0540">Nuclease</keyword>
<keyword evidence="7 9" id="KW-0378">Hydrolase</keyword>
<feature type="domain" description="RNase III" evidence="11">
    <location>
        <begin position="9"/>
        <end position="134"/>
    </location>
</feature>
<keyword evidence="9" id="KW-0699">rRNA-binding</keyword>
<dbReference type="GO" id="GO:0006397">
    <property type="term" value="P:mRNA processing"/>
    <property type="evidence" value="ECO:0007669"/>
    <property type="project" value="UniProtKB-UniRule"/>
</dbReference>
<comment type="catalytic activity">
    <reaction evidence="1 9">
        <text>Endonucleolytic cleavage to 5'-phosphomonoester.</text>
        <dbReference type="EC" id="3.1.26.3"/>
    </reaction>
</comment>
<dbReference type="GO" id="GO:0005737">
    <property type="term" value="C:cytoplasm"/>
    <property type="evidence" value="ECO:0007669"/>
    <property type="project" value="UniProtKB-SubCell"/>
</dbReference>
<organism evidence="12 13">
    <name type="scientific">Buchananella hordeovulneris</name>
    <dbReference type="NCBI Taxonomy" id="52770"/>
    <lineage>
        <taxon>Bacteria</taxon>
        <taxon>Bacillati</taxon>
        <taxon>Actinomycetota</taxon>
        <taxon>Actinomycetes</taxon>
        <taxon>Actinomycetales</taxon>
        <taxon>Actinomycetaceae</taxon>
        <taxon>Buchananella</taxon>
    </lineage>
</organism>
<dbReference type="Pfam" id="PF14622">
    <property type="entry name" value="Ribonucleas_3_3"/>
    <property type="match status" value="1"/>
</dbReference>
<dbReference type="GO" id="GO:0008033">
    <property type="term" value="P:tRNA processing"/>
    <property type="evidence" value="ECO:0007669"/>
    <property type="project" value="UniProtKB-KW"/>
</dbReference>
<dbReference type="EC" id="3.1.26.3" evidence="9"/>
<dbReference type="SMART" id="SM00535">
    <property type="entry name" value="RIBOc"/>
    <property type="match status" value="1"/>
</dbReference>
<keyword evidence="9" id="KW-0479">Metal-binding</keyword>
<name>A0A1Q5PVA4_9ACTO</name>
<dbReference type="PANTHER" id="PTHR11207:SF0">
    <property type="entry name" value="RIBONUCLEASE 3"/>
    <property type="match status" value="1"/>
</dbReference>
<keyword evidence="9" id="KW-0963">Cytoplasm</keyword>
<keyword evidence="6 9" id="KW-0255">Endonuclease</keyword>
<dbReference type="InterPro" id="IPR036389">
    <property type="entry name" value="RNase_III_sf"/>
</dbReference>
<dbReference type="GO" id="GO:0019843">
    <property type="term" value="F:rRNA binding"/>
    <property type="evidence" value="ECO:0007669"/>
    <property type="project" value="UniProtKB-KW"/>
</dbReference>
<keyword evidence="8 9" id="KW-0694">RNA-binding</keyword>
<feature type="binding site" evidence="9">
    <location>
        <position position="123"/>
    </location>
    <ligand>
        <name>Mg(2+)</name>
        <dbReference type="ChEBI" id="CHEBI:18420"/>
    </ligand>
</feature>
<comment type="subcellular location">
    <subcellularLocation>
        <location evidence="9">Cytoplasm</location>
    </subcellularLocation>
</comment>
<feature type="domain" description="DRBM" evidence="10">
    <location>
        <begin position="161"/>
        <end position="229"/>
    </location>
</feature>
<evidence type="ECO:0000256" key="1">
    <source>
        <dbReference type="ARBA" id="ARBA00000109"/>
    </source>
</evidence>
<accession>A0A1Q5PVA4</accession>
<dbReference type="PROSITE" id="PS50142">
    <property type="entry name" value="RNASE_3_2"/>
    <property type="match status" value="1"/>
</dbReference>
<dbReference type="InterPro" id="IPR000999">
    <property type="entry name" value="RNase_III_dom"/>
</dbReference>
<dbReference type="PANTHER" id="PTHR11207">
    <property type="entry name" value="RIBONUCLEASE III"/>
    <property type="match status" value="1"/>
</dbReference>
<evidence type="ECO:0000256" key="9">
    <source>
        <dbReference type="HAMAP-Rule" id="MF_00104"/>
    </source>
</evidence>
<dbReference type="SUPFAM" id="SSF69065">
    <property type="entry name" value="RNase III domain-like"/>
    <property type="match status" value="1"/>
</dbReference>
<reference evidence="13" key="1">
    <citation type="submission" date="2016-12" db="EMBL/GenBank/DDBJ databases">
        <authorList>
            <person name="Meng X."/>
        </authorList>
    </citation>
    <scope>NUCLEOTIDE SEQUENCE [LARGE SCALE GENOMIC DNA]</scope>
    <source>
        <strain evidence="13">DSM 20732</strain>
    </source>
</reference>
<dbReference type="EMBL" id="MQVS01000006">
    <property type="protein sequence ID" value="OKL51497.1"/>
    <property type="molecule type" value="Genomic_DNA"/>
</dbReference>
<feature type="binding site" evidence="9">
    <location>
        <position position="120"/>
    </location>
    <ligand>
        <name>Mg(2+)</name>
        <dbReference type="ChEBI" id="CHEBI:18420"/>
    </ligand>
</feature>
<dbReference type="Gene3D" id="1.10.1520.10">
    <property type="entry name" value="Ribonuclease III domain"/>
    <property type="match status" value="1"/>
</dbReference>
<keyword evidence="4 9" id="KW-0507">mRNA processing</keyword>
<dbReference type="Pfam" id="PF00035">
    <property type="entry name" value="dsrm"/>
    <property type="match status" value="1"/>
</dbReference>
<keyword evidence="9" id="KW-0819">tRNA processing</keyword>
<dbReference type="SUPFAM" id="SSF54768">
    <property type="entry name" value="dsRNA-binding domain-like"/>
    <property type="match status" value="1"/>
</dbReference>
<evidence type="ECO:0000256" key="4">
    <source>
        <dbReference type="ARBA" id="ARBA00022664"/>
    </source>
</evidence>
<evidence type="ECO:0000259" key="11">
    <source>
        <dbReference type="PROSITE" id="PS50142"/>
    </source>
</evidence>
<evidence type="ECO:0000256" key="6">
    <source>
        <dbReference type="ARBA" id="ARBA00022759"/>
    </source>
</evidence>
<dbReference type="RefSeq" id="WP_073824440.1">
    <property type="nucleotide sequence ID" value="NZ_JAUNKL010000071.1"/>
</dbReference>
<dbReference type="Gene3D" id="3.30.160.20">
    <property type="match status" value="1"/>
</dbReference>
<gene>
    <name evidence="9" type="primary">rnc</name>
    <name evidence="12" type="ORF">BSZ40_06515</name>
</gene>
<feature type="active site" evidence="9">
    <location>
        <position position="51"/>
    </location>
</feature>
<dbReference type="CDD" id="cd00593">
    <property type="entry name" value="RIBOc"/>
    <property type="match status" value="1"/>
</dbReference>
<dbReference type="GO" id="GO:0046872">
    <property type="term" value="F:metal ion binding"/>
    <property type="evidence" value="ECO:0007669"/>
    <property type="project" value="UniProtKB-KW"/>
</dbReference>